<evidence type="ECO:0000313" key="7">
    <source>
        <dbReference type="EMBL" id="CAB4890541.1"/>
    </source>
</evidence>
<dbReference type="EMBL" id="CAEZUA010000001">
    <property type="protein sequence ID" value="CAB4579566.1"/>
    <property type="molecule type" value="Genomic_DNA"/>
</dbReference>
<organism evidence="10">
    <name type="scientific">freshwater metagenome</name>
    <dbReference type="NCBI Taxonomy" id="449393"/>
    <lineage>
        <taxon>unclassified sequences</taxon>
        <taxon>metagenomes</taxon>
        <taxon>ecological metagenomes</taxon>
    </lineage>
</organism>
<sequence>MRNLVTVYSRRNCHLCDVAEEVLNQLKEELDFDIEKVFIDGDSSLEKQFGEQVPVILIDGKQHDFFRVNPVRFKSSLEKHRQHQ</sequence>
<dbReference type="EMBL" id="CAEZWS010000049">
    <property type="protein sequence ID" value="CAB4668911.1"/>
    <property type="molecule type" value="Genomic_DNA"/>
</dbReference>
<name>A0A6J7V655_9ZZZZ</name>
<dbReference type="InterPro" id="IPR036249">
    <property type="entry name" value="Thioredoxin-like_sf"/>
</dbReference>
<evidence type="ECO:0000313" key="6">
    <source>
        <dbReference type="EMBL" id="CAB4850816.1"/>
    </source>
</evidence>
<dbReference type="AlphaFoldDB" id="A0A6J7V655"/>
<dbReference type="EMBL" id="CAEZZZ010000057">
    <property type="protein sequence ID" value="CAB4782341.1"/>
    <property type="molecule type" value="Genomic_DNA"/>
</dbReference>
<proteinExistence type="predicted"/>
<reference evidence="10" key="1">
    <citation type="submission" date="2020-05" db="EMBL/GenBank/DDBJ databases">
        <authorList>
            <person name="Chiriac C."/>
            <person name="Salcher M."/>
            <person name="Ghai R."/>
            <person name="Kavagutti S V."/>
        </authorList>
    </citation>
    <scope>NUCLEOTIDE SEQUENCE</scope>
</reference>
<dbReference type="InterPro" id="IPR008554">
    <property type="entry name" value="Glutaredoxin-like"/>
</dbReference>
<evidence type="ECO:0000313" key="2">
    <source>
        <dbReference type="EMBL" id="CAB4668911.1"/>
    </source>
</evidence>
<evidence type="ECO:0000313" key="8">
    <source>
        <dbReference type="EMBL" id="CAB4976961.1"/>
    </source>
</evidence>
<dbReference type="Pfam" id="PF05768">
    <property type="entry name" value="Glrx-like"/>
    <property type="match status" value="1"/>
</dbReference>
<evidence type="ECO:0000313" key="5">
    <source>
        <dbReference type="EMBL" id="CAB4802991.1"/>
    </source>
</evidence>
<dbReference type="EMBL" id="CAFBMI010000001">
    <property type="protein sequence ID" value="CAB4890541.1"/>
    <property type="molecule type" value="Genomic_DNA"/>
</dbReference>
<evidence type="ECO:0000313" key="4">
    <source>
        <dbReference type="EMBL" id="CAB4782341.1"/>
    </source>
</evidence>
<gene>
    <name evidence="1" type="ORF">UFOPK1773_00036</name>
    <name evidence="2" type="ORF">UFOPK2288_00921</name>
    <name evidence="3" type="ORF">UFOPK2589_00792</name>
    <name evidence="4" type="ORF">UFOPK2931_00871</name>
    <name evidence="5" type="ORF">UFOPK3056_00607</name>
    <name evidence="6" type="ORF">UFOPK3287_00887</name>
    <name evidence="7" type="ORF">UFOPK3558_00035</name>
    <name evidence="8" type="ORF">UFOPK3916_00795</name>
    <name evidence="9" type="ORF">UFOPK4074_00654</name>
    <name evidence="10" type="ORF">UFOPK4372_00588</name>
</gene>
<evidence type="ECO:0000313" key="10">
    <source>
        <dbReference type="EMBL" id="CAB5072336.1"/>
    </source>
</evidence>
<dbReference type="EMBL" id="CAFBJH010000055">
    <property type="protein sequence ID" value="CAB4850816.1"/>
    <property type="molecule type" value="Genomic_DNA"/>
</dbReference>
<accession>A0A6J7V655</accession>
<dbReference type="EMBL" id="CAFBPG010000047">
    <property type="protein sequence ID" value="CAB5011305.1"/>
    <property type="molecule type" value="Genomic_DNA"/>
</dbReference>
<dbReference type="EMBL" id="CAFAAR010000041">
    <property type="protein sequence ID" value="CAB4802991.1"/>
    <property type="molecule type" value="Genomic_DNA"/>
</dbReference>
<evidence type="ECO:0000313" key="1">
    <source>
        <dbReference type="EMBL" id="CAB4579566.1"/>
    </source>
</evidence>
<dbReference type="SUPFAM" id="SSF52833">
    <property type="entry name" value="Thioredoxin-like"/>
    <property type="match status" value="1"/>
</dbReference>
<dbReference type="EMBL" id="CAEZXT010000045">
    <property type="protein sequence ID" value="CAB4700120.1"/>
    <property type="molecule type" value="Genomic_DNA"/>
</dbReference>
<dbReference type="Gene3D" id="3.40.30.10">
    <property type="entry name" value="Glutaredoxin"/>
    <property type="match status" value="1"/>
</dbReference>
<evidence type="ECO:0000313" key="9">
    <source>
        <dbReference type="EMBL" id="CAB5011305.1"/>
    </source>
</evidence>
<protein>
    <submittedName>
        <fullName evidence="10">Unannotated protein</fullName>
    </submittedName>
</protein>
<evidence type="ECO:0000313" key="3">
    <source>
        <dbReference type="EMBL" id="CAB4700120.1"/>
    </source>
</evidence>
<dbReference type="EMBL" id="CAFBOE010000067">
    <property type="protein sequence ID" value="CAB4976961.1"/>
    <property type="molecule type" value="Genomic_DNA"/>
</dbReference>
<dbReference type="EMBL" id="CAFBQZ010000034">
    <property type="protein sequence ID" value="CAB5072336.1"/>
    <property type="molecule type" value="Genomic_DNA"/>
</dbReference>